<feature type="active site" evidence="3">
    <location>
        <position position="48"/>
    </location>
</feature>
<dbReference type="Proteomes" id="UP000541810">
    <property type="component" value="Unassembled WGS sequence"/>
</dbReference>
<evidence type="ECO:0000256" key="3">
    <source>
        <dbReference type="PIRSR" id="PIRSR016184-1"/>
    </source>
</evidence>
<sequence length="284" mass="30186">MPLPMYVVDAFTDQPFAGNPAGVCVLDGAGWPGEAWMQNVAAEMKHSETAFLLRPVGDGAWRIRYFTPAVEVALCGHATLGSAHALWDQGHALVDEPIIFQTHEGKSLTCERTVDGAIRMDFPADPPSDTEPPVGLLEALRLDADHIDDTATARGRFDVLVRLDNAEAVKVVSPDFVALGRIAVRGVLVTAPSGTTPDSRPADFTSRFFAPASGIDEDPVTGSAHCLLGPYWAQRLGKDELLAHQASPRGGVLGVRVRGDRVGLTGRAVTVMVGEWHAPPPSAG</sequence>
<evidence type="ECO:0000313" key="5">
    <source>
        <dbReference type="Proteomes" id="UP000541810"/>
    </source>
</evidence>
<protein>
    <submittedName>
        <fullName evidence="4">PhzF family phenazine biosynthesis protein</fullName>
    </submittedName>
</protein>
<dbReference type="EMBL" id="JACHGY010000001">
    <property type="protein sequence ID" value="MBB6429599.1"/>
    <property type="molecule type" value="Genomic_DNA"/>
</dbReference>
<comment type="caution">
    <text evidence="4">The sequence shown here is derived from an EMBL/GenBank/DDBJ whole genome shotgun (WGS) entry which is preliminary data.</text>
</comment>
<dbReference type="AlphaFoldDB" id="A0A7X0LK93"/>
<keyword evidence="5" id="KW-1185">Reference proteome</keyword>
<evidence type="ECO:0000256" key="1">
    <source>
        <dbReference type="ARBA" id="ARBA00008270"/>
    </source>
</evidence>
<dbReference type="Gene3D" id="3.10.310.10">
    <property type="entry name" value="Diaminopimelate Epimerase, Chain A, domain 1"/>
    <property type="match status" value="2"/>
</dbReference>
<dbReference type="PANTHER" id="PTHR13774:SF17">
    <property type="entry name" value="PHENAZINE BIOSYNTHESIS-LIKE DOMAIN-CONTAINING PROTEIN"/>
    <property type="match status" value="1"/>
</dbReference>
<evidence type="ECO:0000256" key="2">
    <source>
        <dbReference type="ARBA" id="ARBA00023235"/>
    </source>
</evidence>
<proteinExistence type="inferred from homology"/>
<comment type="similarity">
    <text evidence="1">Belongs to the PhzF family.</text>
</comment>
<evidence type="ECO:0000313" key="4">
    <source>
        <dbReference type="EMBL" id="MBB6429599.1"/>
    </source>
</evidence>
<dbReference type="RefSeq" id="WP_184677171.1">
    <property type="nucleotide sequence ID" value="NZ_JACHGY010000001.1"/>
</dbReference>
<dbReference type="NCBIfam" id="TIGR00654">
    <property type="entry name" value="PhzF_family"/>
    <property type="match status" value="1"/>
</dbReference>
<dbReference type="GO" id="GO:0005737">
    <property type="term" value="C:cytoplasm"/>
    <property type="evidence" value="ECO:0007669"/>
    <property type="project" value="TreeGrafter"/>
</dbReference>
<keyword evidence="2" id="KW-0413">Isomerase</keyword>
<reference evidence="4 5" key="1">
    <citation type="submission" date="2020-08" db="EMBL/GenBank/DDBJ databases">
        <title>Genomic Encyclopedia of Type Strains, Phase IV (KMG-IV): sequencing the most valuable type-strain genomes for metagenomic binning, comparative biology and taxonomic classification.</title>
        <authorList>
            <person name="Goeker M."/>
        </authorList>
    </citation>
    <scope>NUCLEOTIDE SEQUENCE [LARGE SCALE GENOMIC DNA]</scope>
    <source>
        <strain evidence="4 5">DSM 103725</strain>
    </source>
</reference>
<dbReference type="PANTHER" id="PTHR13774">
    <property type="entry name" value="PHENAZINE BIOSYNTHESIS PROTEIN"/>
    <property type="match status" value="1"/>
</dbReference>
<dbReference type="SUPFAM" id="SSF54506">
    <property type="entry name" value="Diaminopimelate epimerase-like"/>
    <property type="match status" value="1"/>
</dbReference>
<gene>
    <name evidence="4" type="ORF">HNQ40_001405</name>
</gene>
<organism evidence="4 5">
    <name type="scientific">Algisphaera agarilytica</name>
    <dbReference type="NCBI Taxonomy" id="1385975"/>
    <lineage>
        <taxon>Bacteria</taxon>
        <taxon>Pseudomonadati</taxon>
        <taxon>Planctomycetota</taxon>
        <taxon>Phycisphaerae</taxon>
        <taxon>Phycisphaerales</taxon>
        <taxon>Phycisphaeraceae</taxon>
        <taxon>Algisphaera</taxon>
    </lineage>
</organism>
<dbReference type="GO" id="GO:0016853">
    <property type="term" value="F:isomerase activity"/>
    <property type="evidence" value="ECO:0007669"/>
    <property type="project" value="UniProtKB-KW"/>
</dbReference>
<dbReference type="InterPro" id="IPR003719">
    <property type="entry name" value="Phenazine_PhzF-like"/>
</dbReference>
<dbReference type="PIRSF" id="PIRSF016184">
    <property type="entry name" value="PhzC_PhzF"/>
    <property type="match status" value="1"/>
</dbReference>
<name>A0A7X0LK93_9BACT</name>
<accession>A0A7X0LK93</accession>
<dbReference type="Pfam" id="PF02567">
    <property type="entry name" value="PhzC-PhzF"/>
    <property type="match status" value="1"/>
</dbReference>